<gene>
    <name evidence="1" type="ORF">METZ01_LOCUS470225</name>
</gene>
<dbReference type="AlphaFoldDB" id="A0A383BC24"/>
<proteinExistence type="predicted"/>
<reference evidence="1" key="1">
    <citation type="submission" date="2018-05" db="EMBL/GenBank/DDBJ databases">
        <authorList>
            <person name="Lanie J.A."/>
            <person name="Ng W.-L."/>
            <person name="Kazmierczak K.M."/>
            <person name="Andrzejewski T.M."/>
            <person name="Davidsen T.M."/>
            <person name="Wayne K.J."/>
            <person name="Tettelin H."/>
            <person name="Glass J.I."/>
            <person name="Rusch D."/>
            <person name="Podicherti R."/>
            <person name="Tsui H.-C.T."/>
            <person name="Winkler M.E."/>
        </authorList>
    </citation>
    <scope>NUCLEOTIDE SEQUENCE</scope>
</reference>
<name>A0A383BC24_9ZZZZ</name>
<organism evidence="1">
    <name type="scientific">marine metagenome</name>
    <dbReference type="NCBI Taxonomy" id="408172"/>
    <lineage>
        <taxon>unclassified sequences</taxon>
        <taxon>metagenomes</taxon>
        <taxon>ecological metagenomes</taxon>
    </lineage>
</organism>
<evidence type="ECO:0000313" key="1">
    <source>
        <dbReference type="EMBL" id="SVE17371.1"/>
    </source>
</evidence>
<accession>A0A383BC24</accession>
<dbReference type="EMBL" id="UINC01199104">
    <property type="protein sequence ID" value="SVE17371.1"/>
    <property type="molecule type" value="Genomic_DNA"/>
</dbReference>
<sequence length="145" mass="15218">MAVTTAVCNSFKTEVLEAEHDFGVSTQVYKIALYLTGATINKSTTSYGTTQESSGTNYTAGGKKLAVASQLVTLETDTACVDFGNVSWETATITAKGAVIYNFSSSTKKKAVCVLNFGGNKTSTAGTFTVQFPAVTDTQAILRIA</sequence>
<protein>
    <submittedName>
        <fullName evidence="1">Uncharacterized protein</fullName>
    </submittedName>
</protein>